<dbReference type="SUPFAM" id="SSF49354">
    <property type="entry name" value="PapD-like"/>
    <property type="match status" value="1"/>
</dbReference>
<dbReference type="GeneID" id="94832678"/>
<dbReference type="AlphaFoldDB" id="A0A1J4KUW1"/>
<dbReference type="Proteomes" id="UP000179807">
    <property type="component" value="Unassembled WGS sequence"/>
</dbReference>
<dbReference type="VEuPathDB" id="TrichDB:TRFO_14701"/>
<feature type="domain" description="MSP" evidence="7">
    <location>
        <begin position="1165"/>
        <end position="1263"/>
    </location>
</feature>
<name>A0A1J4KUW1_9EUKA</name>
<organism evidence="8 9">
    <name type="scientific">Tritrichomonas foetus</name>
    <dbReference type="NCBI Taxonomy" id="1144522"/>
    <lineage>
        <taxon>Eukaryota</taxon>
        <taxon>Metamonada</taxon>
        <taxon>Parabasalia</taxon>
        <taxon>Tritrichomonadida</taxon>
        <taxon>Tritrichomonadidae</taxon>
        <taxon>Tritrichomonas</taxon>
    </lineage>
</organism>
<protein>
    <recommendedName>
        <fullName evidence="7">MSP domain-containing protein</fullName>
    </recommendedName>
</protein>
<feature type="region of interest" description="Disordered" evidence="6">
    <location>
        <begin position="1086"/>
        <end position="1161"/>
    </location>
</feature>
<dbReference type="RefSeq" id="XP_068368042.1">
    <property type="nucleotide sequence ID" value="XM_068497974.1"/>
</dbReference>
<evidence type="ECO:0000256" key="1">
    <source>
        <dbReference type="ARBA" id="ARBA00004138"/>
    </source>
</evidence>
<feature type="compositionally biased region" description="Polar residues" evidence="6">
    <location>
        <begin position="1133"/>
        <end position="1145"/>
    </location>
</feature>
<accession>A0A1J4KUW1</accession>
<reference evidence="8" key="1">
    <citation type="submission" date="2016-10" db="EMBL/GenBank/DDBJ databases">
        <authorList>
            <person name="Benchimol M."/>
            <person name="Almeida L.G."/>
            <person name="Vasconcelos A.T."/>
            <person name="Perreira-Neves A."/>
            <person name="Rosa I.A."/>
            <person name="Tasca T."/>
            <person name="Bogo M.R."/>
            <person name="de Souza W."/>
        </authorList>
    </citation>
    <scope>NUCLEOTIDE SEQUENCE [LARGE SCALE GENOMIC DNA]</scope>
    <source>
        <strain evidence="8">K</strain>
    </source>
</reference>
<keyword evidence="4" id="KW-0969">Cilium</keyword>
<dbReference type="InterPro" id="IPR053879">
    <property type="entry name" value="HYDIN_VesB_CFA65-like_Ig"/>
</dbReference>
<evidence type="ECO:0000256" key="3">
    <source>
        <dbReference type="ARBA" id="ARBA00022490"/>
    </source>
</evidence>
<evidence type="ECO:0000256" key="4">
    <source>
        <dbReference type="ARBA" id="ARBA00023069"/>
    </source>
</evidence>
<gene>
    <name evidence="8" type="ORF">TRFO_14701</name>
</gene>
<dbReference type="Pfam" id="PF22544">
    <property type="entry name" value="HYDIN_VesB_CFA65-like_Ig"/>
    <property type="match status" value="1"/>
</dbReference>
<dbReference type="PROSITE" id="PS50202">
    <property type="entry name" value="MSP"/>
    <property type="match status" value="1"/>
</dbReference>
<dbReference type="OrthoDB" id="10257153at2759"/>
<evidence type="ECO:0000313" key="9">
    <source>
        <dbReference type="Proteomes" id="UP000179807"/>
    </source>
</evidence>
<evidence type="ECO:0000313" key="8">
    <source>
        <dbReference type="EMBL" id="OHT14906.1"/>
    </source>
</evidence>
<keyword evidence="5" id="KW-0966">Cell projection</keyword>
<proteinExistence type="predicted"/>
<evidence type="ECO:0000256" key="6">
    <source>
        <dbReference type="SAM" id="MobiDB-lite"/>
    </source>
</evidence>
<dbReference type="EMBL" id="MLAK01000303">
    <property type="protein sequence ID" value="OHT14906.1"/>
    <property type="molecule type" value="Genomic_DNA"/>
</dbReference>
<dbReference type="InterPro" id="IPR013783">
    <property type="entry name" value="Ig-like_fold"/>
</dbReference>
<comment type="caution">
    <text evidence="8">The sequence shown here is derived from an EMBL/GenBank/DDBJ whole genome shotgun (WGS) entry which is preliminary data.</text>
</comment>
<evidence type="ECO:0000256" key="5">
    <source>
        <dbReference type="ARBA" id="ARBA00023273"/>
    </source>
</evidence>
<keyword evidence="9" id="KW-1185">Reference proteome</keyword>
<dbReference type="Gene3D" id="2.60.40.10">
    <property type="entry name" value="Immunoglobulins"/>
    <property type="match status" value="1"/>
</dbReference>
<evidence type="ECO:0000259" key="7">
    <source>
        <dbReference type="PROSITE" id="PS50202"/>
    </source>
</evidence>
<dbReference type="GO" id="GO:0005929">
    <property type="term" value="C:cilium"/>
    <property type="evidence" value="ECO:0007669"/>
    <property type="project" value="UniProtKB-SubCell"/>
</dbReference>
<dbReference type="GO" id="GO:0005737">
    <property type="term" value="C:cytoplasm"/>
    <property type="evidence" value="ECO:0007669"/>
    <property type="project" value="UniProtKB-SubCell"/>
</dbReference>
<feature type="compositionally biased region" description="Basic and acidic residues" evidence="6">
    <location>
        <begin position="1092"/>
        <end position="1101"/>
    </location>
</feature>
<keyword evidence="3" id="KW-0963">Cytoplasm</keyword>
<sequence>MSQEITVNHLITAFDCVQNAFDMNAFIDFLKTNYKKEVVFLNAQDFAESNGRISKSESKTGLKTKHDGTSNIVRGLKSRIDADLAKIIETKKKTQAQIEKSKSGKVAKSKSRLSAVEVSSVFDGKIDVLYVILNYPYLPKQLNSLLEGGVDLNLFLAFVPKNGVSTVPFSKKSNEKSSRNQQKRVTIQGYEFDWSQNPNCYPPARWITLKRNVPPHVAFQEIHVEDEMDMTFKNVEEEILRIFRAKNEFNNFFQDKTLNSLPSCIPECSYDHFIEYMAERPGDFINAMYYELRKNNFSTTQPNPPPTILNQFNNLFDQGFKELERKVIFIEPQEINDIDFVSEIPPQLYPLLYKLLHWKIEVGKAETCSALATFLSSPASFYAYAGSKFDAIVASVNKKYRLGLPLSFFDWSQWNYALDTLTVGDSLVDAFHGVDIIETFFDDSIGILWILTLPPVSKNIGHYFTNYTMPQTIEGISEFIENIFENNRTETKMRSPPSPAQIVRENLDINILLPNLQQRMSSETSMYRLPMSISNSASFTTPYYLESGLKVDIIRNLESGKMTFAYNAYFKQLFEIYANSSAITIQPNEGIRIMIEDPFVVTLLFNEQSICYSPEQFVIKSTGELPIVLLTDGTFITQDRDQEMIVKPNGTISRHKDGKWTSCNAEGESFLHTETGLIKQDAKHSQISDIINRTVSMIRPDNTEYFVKHDGTRRILFNLVFSIEQQDNEQTIIYDIPNFPVINKNGNEFSTTLDRFDIKYSQKHVTVDCSDYTLDIVDGHVYITDKASSQANQNENNDSEKEESINQCTEMLLKHNHCEFKYQTQVILADANGTERFCALTQEVPAKKKIDIYETRWGTAIPVKDTLAEPQHVLLNKVFLPRFFAVRSDLTVTEFLCPNSIDFTAYTTVKSTISHPNSDELNVISLHNSIDPPIIYTIHDPLSKTERATIMKGFHLPKVKKTNRQKSQRNEGDEEEIISIAESSQQAFLYDHKIFVQTLGNFLERNHIQFEEENNPVEESPPEVLLIPPPTPSPYLLEMAANRYQQTVSKNASDINYWNSAEATFSFPLDEPKSLARPISPRVSLCDPPRFTNEKNREKDIPNYPISSPSSSPPMTPTSSVYIKSIHSRQSDRGQTPLSEVSLSTPVAPPSFPKTTSAPRTKQASIKLNPEIINFGQVKVNTSSIAQITLTNTGATPLHFSTTQPNNKLFKVLTIPGVVYPGLKVSVKVSLLPSEEPQYVSTSFELQTKFFQTRIPITVDIVE</sequence>
<dbReference type="InterPro" id="IPR008962">
    <property type="entry name" value="PapD-like_sf"/>
</dbReference>
<evidence type="ECO:0000256" key="2">
    <source>
        <dbReference type="ARBA" id="ARBA00004496"/>
    </source>
</evidence>
<dbReference type="InterPro" id="IPR000535">
    <property type="entry name" value="MSP_dom"/>
</dbReference>
<comment type="subcellular location">
    <subcellularLocation>
        <location evidence="1">Cell projection</location>
        <location evidence="1">Cilium</location>
    </subcellularLocation>
    <subcellularLocation>
        <location evidence="2">Cytoplasm</location>
    </subcellularLocation>
</comment>